<keyword evidence="7" id="KW-0472">Membrane</keyword>
<dbReference type="Proteomes" id="UP000671914">
    <property type="component" value="Chromosome"/>
</dbReference>
<dbReference type="Pfam" id="PF03799">
    <property type="entry name" value="FtsQ_DivIB_C"/>
    <property type="match status" value="1"/>
</dbReference>
<dbReference type="InterPro" id="IPR005548">
    <property type="entry name" value="Cell_div_FtsQ/DivIB_C"/>
</dbReference>
<evidence type="ECO:0000256" key="7">
    <source>
        <dbReference type="SAM" id="Phobius"/>
    </source>
</evidence>
<evidence type="ECO:0000259" key="9">
    <source>
        <dbReference type="Pfam" id="PF08478"/>
    </source>
</evidence>
<dbReference type="InterPro" id="IPR013685">
    <property type="entry name" value="POTRA_FtsQ_type"/>
</dbReference>
<gene>
    <name evidence="10" type="ORF">G127AT_01165</name>
</gene>
<dbReference type="InterPro" id="IPR050487">
    <property type="entry name" value="FtsQ_DivIB"/>
</dbReference>
<evidence type="ECO:0000313" key="11">
    <source>
        <dbReference type="Proteomes" id="UP000671914"/>
    </source>
</evidence>
<feature type="domain" description="POTRA" evidence="9">
    <location>
        <begin position="132"/>
        <end position="199"/>
    </location>
</feature>
<accession>A0A975FPN0</accession>
<feature type="region of interest" description="Disordered" evidence="6">
    <location>
        <begin position="1"/>
        <end position="79"/>
    </location>
</feature>
<proteinExistence type="predicted"/>
<feature type="transmembrane region" description="Helical" evidence="7">
    <location>
        <begin position="106"/>
        <end position="127"/>
    </location>
</feature>
<dbReference type="GO" id="GO:0005886">
    <property type="term" value="C:plasma membrane"/>
    <property type="evidence" value="ECO:0007669"/>
    <property type="project" value="TreeGrafter"/>
</dbReference>
<dbReference type="AlphaFoldDB" id="A0A975FPN0"/>
<dbReference type="KEGG" id="aarc:G127AT_01165"/>
<evidence type="ECO:0000313" key="10">
    <source>
        <dbReference type="EMBL" id="QTX06085.1"/>
    </source>
</evidence>
<sequence>MSAAKGPAAKASAGKASAGGPGSRTAKGASGTTAAEPAAARAAAAPAKSRPAAASARQRAAAASAGDASGSRDAAERDLRRAERARRAYERAEVRRFTKRSRRRRTLLITAFGSVALLAGLVAAIAYSPIMALRDIRVEGASRLDAGAIVEAIDGELGTPLPLVDGAEVHRALSGFSLIERYTTESIPPGTLVVRIVERQPVGVLEGSGGYDVVDAAGVVIEHLDARPEGMPLLVAPGGIADDGFLAATAVVRALPEDVRAALVQASAETADDVRLELGGGAEVVWGSPEDSEVKAEVLAALMRAAPPDTVSSYDVSSPSSPVTG</sequence>
<organism evidence="10 11">
    <name type="scientific">Agromyces archimandritae</name>
    <dbReference type="NCBI Taxonomy" id="2781962"/>
    <lineage>
        <taxon>Bacteria</taxon>
        <taxon>Bacillati</taxon>
        <taxon>Actinomycetota</taxon>
        <taxon>Actinomycetes</taxon>
        <taxon>Micrococcales</taxon>
        <taxon>Microbacteriaceae</taxon>
        <taxon>Agromyces</taxon>
    </lineage>
</organism>
<evidence type="ECO:0000256" key="2">
    <source>
        <dbReference type="ARBA" id="ARBA00022618"/>
    </source>
</evidence>
<evidence type="ECO:0000256" key="6">
    <source>
        <dbReference type="SAM" id="MobiDB-lite"/>
    </source>
</evidence>
<keyword evidence="11" id="KW-1185">Reference proteome</keyword>
<evidence type="ECO:0000256" key="3">
    <source>
        <dbReference type="ARBA" id="ARBA00022692"/>
    </source>
</evidence>
<keyword evidence="3 7" id="KW-0812">Transmembrane</keyword>
<dbReference type="Pfam" id="PF08478">
    <property type="entry name" value="POTRA_1"/>
    <property type="match status" value="1"/>
</dbReference>
<dbReference type="PANTHER" id="PTHR37820">
    <property type="entry name" value="CELL DIVISION PROTEIN DIVIB"/>
    <property type="match status" value="1"/>
</dbReference>
<evidence type="ECO:0000256" key="4">
    <source>
        <dbReference type="ARBA" id="ARBA00022989"/>
    </source>
</evidence>
<keyword evidence="4 7" id="KW-1133">Transmembrane helix</keyword>
<keyword evidence="5" id="KW-0131">Cell cycle</keyword>
<dbReference type="GO" id="GO:0051301">
    <property type="term" value="P:cell division"/>
    <property type="evidence" value="ECO:0007669"/>
    <property type="project" value="UniProtKB-KW"/>
</dbReference>
<evidence type="ECO:0000259" key="8">
    <source>
        <dbReference type="Pfam" id="PF03799"/>
    </source>
</evidence>
<name>A0A975FPN0_9MICO</name>
<evidence type="ECO:0000256" key="5">
    <source>
        <dbReference type="ARBA" id="ARBA00023306"/>
    </source>
</evidence>
<keyword evidence="1" id="KW-1003">Cell membrane</keyword>
<evidence type="ECO:0000256" key="1">
    <source>
        <dbReference type="ARBA" id="ARBA00022475"/>
    </source>
</evidence>
<feature type="compositionally biased region" description="Low complexity" evidence="6">
    <location>
        <begin position="29"/>
        <end position="72"/>
    </location>
</feature>
<feature type="compositionally biased region" description="Low complexity" evidence="6">
    <location>
        <begin position="1"/>
        <end position="16"/>
    </location>
</feature>
<dbReference type="EMBL" id="CP071696">
    <property type="protein sequence ID" value="QTX06085.1"/>
    <property type="molecule type" value="Genomic_DNA"/>
</dbReference>
<reference evidence="10" key="1">
    <citation type="submission" date="2021-03" db="EMBL/GenBank/DDBJ databases">
        <title>Agromyces archimandritus sp. nov., isolated from the cockroach Archimandrita tessellata.</title>
        <authorList>
            <person name="Guzman J."/>
            <person name="Ortuzar M."/>
            <person name="Poehlein A."/>
            <person name="Daniel R."/>
            <person name="Trujillo M."/>
            <person name="Vilcinskas A."/>
        </authorList>
    </citation>
    <scope>NUCLEOTIDE SEQUENCE</scope>
    <source>
        <strain evidence="10">G127AT</strain>
    </source>
</reference>
<feature type="domain" description="Cell division protein FtsQ/DivIB C-terminal" evidence="8">
    <location>
        <begin position="207"/>
        <end position="306"/>
    </location>
</feature>
<protein>
    <submittedName>
        <fullName evidence="10">FtsQ-type POTRA domain-containing protein</fullName>
    </submittedName>
</protein>
<dbReference type="PANTHER" id="PTHR37820:SF1">
    <property type="entry name" value="CELL DIVISION PROTEIN FTSQ"/>
    <property type="match status" value="1"/>
</dbReference>
<keyword evidence="2" id="KW-0132">Cell division</keyword>